<name>A0A3S5FEW5_9PLAT</name>
<accession>A0A3S5FEW5</accession>
<comment type="caution">
    <text evidence="1">The sequence shown here is derived from an EMBL/GenBank/DDBJ whole genome shotgun (WGS) entry which is preliminary data.</text>
</comment>
<organism evidence="1 2">
    <name type="scientific">Protopolystoma xenopodis</name>
    <dbReference type="NCBI Taxonomy" id="117903"/>
    <lineage>
        <taxon>Eukaryota</taxon>
        <taxon>Metazoa</taxon>
        <taxon>Spiralia</taxon>
        <taxon>Lophotrochozoa</taxon>
        <taxon>Platyhelminthes</taxon>
        <taxon>Monogenea</taxon>
        <taxon>Polyopisthocotylea</taxon>
        <taxon>Polystomatidea</taxon>
        <taxon>Polystomatidae</taxon>
        <taxon>Protopolystoma</taxon>
    </lineage>
</organism>
<keyword evidence="2" id="KW-1185">Reference proteome</keyword>
<dbReference type="EMBL" id="CAAALY010091084">
    <property type="protein sequence ID" value="VEL27935.1"/>
    <property type="molecule type" value="Genomic_DNA"/>
</dbReference>
<sequence length="77" mass="8687">MWSHRKPKEDCGVWKTVGLCVEVLISPFCDPEETVSRGFLRTIQQSSLRHNPPSVSGETTSRIPSNQLFLRNGVMSQ</sequence>
<dbReference type="AlphaFoldDB" id="A0A3S5FEW5"/>
<reference evidence="1" key="1">
    <citation type="submission" date="2018-11" db="EMBL/GenBank/DDBJ databases">
        <authorList>
            <consortium name="Pathogen Informatics"/>
        </authorList>
    </citation>
    <scope>NUCLEOTIDE SEQUENCE</scope>
</reference>
<evidence type="ECO:0000313" key="2">
    <source>
        <dbReference type="Proteomes" id="UP000784294"/>
    </source>
</evidence>
<dbReference type="Proteomes" id="UP000784294">
    <property type="component" value="Unassembled WGS sequence"/>
</dbReference>
<proteinExistence type="predicted"/>
<evidence type="ECO:0000313" key="1">
    <source>
        <dbReference type="EMBL" id="VEL27935.1"/>
    </source>
</evidence>
<gene>
    <name evidence="1" type="ORF">PXEA_LOCUS21375</name>
</gene>
<protein>
    <submittedName>
        <fullName evidence="1">Uncharacterized protein</fullName>
    </submittedName>
</protein>